<organism evidence="2 4">
    <name type="scientific">Jannaschia seohaensis</name>
    <dbReference type="NCBI Taxonomy" id="475081"/>
    <lineage>
        <taxon>Bacteria</taxon>
        <taxon>Pseudomonadati</taxon>
        <taxon>Pseudomonadota</taxon>
        <taxon>Alphaproteobacteria</taxon>
        <taxon>Rhodobacterales</taxon>
        <taxon>Roseobacteraceae</taxon>
        <taxon>Jannaschia</taxon>
    </lineage>
</organism>
<reference evidence="1 3" key="2">
    <citation type="submission" date="2018-03" db="EMBL/GenBank/DDBJ databases">
        <title>Genomic Encyclopedia of Archaeal and Bacterial Type Strains, Phase II (KMG-II): from individual species to whole genera.</title>
        <authorList>
            <person name="Goeker M."/>
        </authorList>
    </citation>
    <scope>NUCLEOTIDE SEQUENCE [LARGE SCALE GENOMIC DNA]</scope>
    <source>
        <strain evidence="1 3">DSM 25227</strain>
    </source>
</reference>
<keyword evidence="3" id="KW-1185">Reference proteome</keyword>
<dbReference type="EMBL" id="QGDJ01000015">
    <property type="protein sequence ID" value="PWJ12878.1"/>
    <property type="molecule type" value="Genomic_DNA"/>
</dbReference>
<gene>
    <name evidence="1" type="ORF">BCF38_11514</name>
    <name evidence="2" type="ORF">SAMN05421539_11514</name>
</gene>
<dbReference type="RefSeq" id="WP_281271258.1">
    <property type="nucleotide sequence ID" value="NZ_QGDJ01000015.1"/>
</dbReference>
<dbReference type="Proteomes" id="UP000245839">
    <property type="component" value="Unassembled WGS sequence"/>
</dbReference>
<dbReference type="Proteomes" id="UP000251571">
    <property type="component" value="Unassembled WGS sequence"/>
</dbReference>
<reference evidence="2 4" key="1">
    <citation type="submission" date="2016-10" db="EMBL/GenBank/DDBJ databases">
        <authorList>
            <person name="Cai Z."/>
        </authorList>
    </citation>
    <scope>NUCLEOTIDE SEQUENCE [LARGE SCALE GENOMIC DNA]</scope>
    <source>
        <strain evidence="2 4">DSM 25227</strain>
    </source>
</reference>
<name>A0A2Y9B2K9_9RHOB</name>
<evidence type="ECO:0000313" key="1">
    <source>
        <dbReference type="EMBL" id="PWJ12878.1"/>
    </source>
</evidence>
<proteinExistence type="predicted"/>
<dbReference type="AlphaFoldDB" id="A0A2Y9B2K9"/>
<accession>A0A2Y9B2K9</accession>
<protein>
    <submittedName>
        <fullName evidence="2">Uncharacterized protein</fullName>
    </submittedName>
</protein>
<evidence type="ECO:0000313" key="3">
    <source>
        <dbReference type="Proteomes" id="UP000245839"/>
    </source>
</evidence>
<evidence type="ECO:0000313" key="4">
    <source>
        <dbReference type="Proteomes" id="UP000251571"/>
    </source>
</evidence>
<sequence>MRVTTVGGSTEAIHIAAGVPFPIRVTRVWATGATGIVALW</sequence>
<dbReference type="EMBL" id="UETC01000015">
    <property type="protein sequence ID" value="SSA50686.1"/>
    <property type="molecule type" value="Genomic_DNA"/>
</dbReference>
<evidence type="ECO:0000313" key="2">
    <source>
        <dbReference type="EMBL" id="SSA50686.1"/>
    </source>
</evidence>